<sequence>MKRKMLAVVLPLTLALGVGCSNGEDEKKKEEKANIEAEANKKALETVNKELDKLKEEKADLEKQTKEDKKIDKAKLKTVKEYQQEVDNKGLDFATEVQKVNPIIEKDQTLITNHQEVKEQFDKVKVVSKKLQDIKAPEQYEGLQTELKKSLIIYEKSIDKILEGVDELDENKVTTNINYMFEGLEMFGKAIDEIRALDEQNMSEVQ</sequence>
<evidence type="ECO:0000313" key="4">
    <source>
        <dbReference type="EMBL" id="AND28140.1"/>
    </source>
</evidence>
<gene>
    <name evidence="4" type="ORF">ATN07_31035</name>
</gene>
<feature type="coiled-coil region" evidence="1">
    <location>
        <begin position="20"/>
        <end position="71"/>
    </location>
</feature>
<evidence type="ECO:0000259" key="3">
    <source>
        <dbReference type="Pfam" id="PF22872"/>
    </source>
</evidence>
<accession>A0A160LJ30</accession>
<dbReference type="InterPro" id="IPR053854">
    <property type="entry name" value="DUF7018"/>
</dbReference>
<dbReference type="EMBL" id="CP013277">
    <property type="protein sequence ID" value="AND28140.1"/>
    <property type="molecule type" value="Genomic_DNA"/>
</dbReference>
<keyword evidence="1" id="KW-0175">Coiled coil</keyword>
<keyword evidence="4" id="KW-0614">Plasmid</keyword>
<dbReference type="RefSeq" id="WP_000823845.1">
    <property type="nucleotide sequence ID" value="NZ_CP013277.1"/>
</dbReference>
<dbReference type="AlphaFoldDB" id="A0A160LJ30"/>
<dbReference type="PROSITE" id="PS51257">
    <property type="entry name" value="PROKAR_LIPOPROTEIN"/>
    <property type="match status" value="1"/>
</dbReference>
<feature type="domain" description="DUF7018" evidence="3">
    <location>
        <begin position="80"/>
        <end position="176"/>
    </location>
</feature>
<feature type="chain" id="PRO_5041044659" description="DUF7018 domain-containing protein" evidence="2">
    <location>
        <begin position="24"/>
        <end position="206"/>
    </location>
</feature>
<evidence type="ECO:0000256" key="1">
    <source>
        <dbReference type="SAM" id="Coils"/>
    </source>
</evidence>
<geneLocation type="plasmid" evidence="4">
    <name>pAM65-52-2-350K</name>
</geneLocation>
<proteinExistence type="predicted"/>
<reference evidence="4" key="1">
    <citation type="journal article" date="2017" name="Res. Microbiol.">
        <title>Comparative genomics of extrachromosomal elements in Bacillus thuringiensis subsp. israelensis.</title>
        <authorList>
            <person name="Bolotin A."/>
            <person name="Gillis A."/>
            <person name="Sanchis V."/>
            <person name="Nielsen-LeRoux C."/>
            <person name="Mahillon J."/>
            <person name="Lereclus D."/>
            <person name="Sorokin A."/>
        </authorList>
    </citation>
    <scope>NUCLEOTIDE SEQUENCE</scope>
    <source>
        <strain evidence="4">AM65-52</strain>
        <plasmid evidence="4">pAM65-52-2-350K</plasmid>
    </source>
</reference>
<protein>
    <recommendedName>
        <fullName evidence="3">DUF7018 domain-containing protein</fullName>
    </recommendedName>
</protein>
<keyword evidence="2" id="KW-0732">Signal</keyword>
<feature type="signal peptide" evidence="2">
    <location>
        <begin position="1"/>
        <end position="23"/>
    </location>
</feature>
<organism evidence="4">
    <name type="scientific">Bacillus thuringiensis subsp. israelensis</name>
    <dbReference type="NCBI Taxonomy" id="1430"/>
    <lineage>
        <taxon>Bacteria</taxon>
        <taxon>Bacillati</taxon>
        <taxon>Bacillota</taxon>
        <taxon>Bacilli</taxon>
        <taxon>Bacillales</taxon>
        <taxon>Bacillaceae</taxon>
        <taxon>Bacillus</taxon>
        <taxon>Bacillus cereus group</taxon>
    </lineage>
</organism>
<name>A0A160LJ30_BACTI</name>
<dbReference type="Pfam" id="PF22872">
    <property type="entry name" value="DUF7018"/>
    <property type="match status" value="1"/>
</dbReference>
<evidence type="ECO:0000256" key="2">
    <source>
        <dbReference type="SAM" id="SignalP"/>
    </source>
</evidence>